<dbReference type="EMBL" id="ADZX01000142">
    <property type="protein sequence ID" value="EFK97521.1"/>
    <property type="molecule type" value="Genomic_DNA"/>
</dbReference>
<sequence>ALLQGLAAAGVPLVMADGWFEDMPHDAVAQDGFAGGLQAGAWLAGRGHRRIAFVGPSLVGADLQVVERRCGAAGALGRAGLELPGDLLVSVPLHDPRAAVGPVTELLSRADRPTAVLALWQGLGPVVARAARDLGLAPGATWTWSAGRSRRSTPPTSSAASRRAGSAGRNLELRPAGRSLHQPAAPAPRQPAGGAGAHPDTG</sequence>
<protein>
    <recommendedName>
        <fullName evidence="3">LacI family transcriptional regulator</fullName>
    </recommendedName>
</protein>
<evidence type="ECO:0000313" key="2">
    <source>
        <dbReference type="EMBL" id="EFK97521.1"/>
    </source>
</evidence>
<evidence type="ECO:0008006" key="3">
    <source>
        <dbReference type="Google" id="ProtNLM"/>
    </source>
</evidence>
<proteinExistence type="predicted"/>
<reference evidence="2" key="1">
    <citation type="submission" date="2010-07" db="EMBL/GenBank/DDBJ databases">
        <authorList>
            <consortium name="CONSOLIDER consortium CSD2007-00005"/>
            <person name="Guazzaroni M.-E."/>
            <person name="Richter M."/>
            <person name="Garcia-Salamanca A."/>
            <person name="Yarza P."/>
            <person name="Ferrer M."/>
        </authorList>
    </citation>
    <scope>NUCLEOTIDE SEQUENCE</scope>
</reference>
<accession>D9PFZ1</accession>
<dbReference type="InterPro" id="IPR028082">
    <property type="entry name" value="Peripla_BP_I"/>
</dbReference>
<dbReference type="AlphaFoldDB" id="D9PFZ1"/>
<comment type="caution">
    <text evidence="2">The sequence shown here is derived from an EMBL/GenBank/DDBJ whole genome shotgun (WGS) entry which is preliminary data.</text>
</comment>
<evidence type="ECO:0000256" key="1">
    <source>
        <dbReference type="SAM" id="MobiDB-lite"/>
    </source>
</evidence>
<gene>
    <name evidence="2" type="ORF">LDC_0436</name>
</gene>
<feature type="compositionally biased region" description="Low complexity" evidence="1">
    <location>
        <begin position="152"/>
        <end position="169"/>
    </location>
</feature>
<organism evidence="2">
    <name type="scientific">sediment metagenome</name>
    <dbReference type="NCBI Taxonomy" id="749907"/>
    <lineage>
        <taxon>unclassified sequences</taxon>
        <taxon>metagenomes</taxon>
        <taxon>ecological metagenomes</taxon>
    </lineage>
</organism>
<feature type="region of interest" description="Disordered" evidence="1">
    <location>
        <begin position="144"/>
        <end position="202"/>
    </location>
</feature>
<name>D9PFZ1_9ZZZZ</name>
<reference evidence="2" key="2">
    <citation type="journal article" date="2011" name="Microb. Ecol.">
        <title>Taxonomic and Functional Metagenomic Profiling of the Microbial Community in the Anoxic Sediment of a Sub-saline Shallow Lake (Laguna de Carrizo, Central Spain).</title>
        <authorList>
            <person name="Ferrer M."/>
            <person name="Guazzaroni M.E."/>
            <person name="Richter M."/>
            <person name="Garcia-Salamanca A."/>
            <person name="Yarza P."/>
            <person name="Suarez-Suarez A."/>
            <person name="Solano J."/>
            <person name="Alcaide M."/>
            <person name="van Dillewijn P."/>
            <person name="Molina-Henares M.A."/>
            <person name="Lopez-Cortes N."/>
            <person name="Al-Ramahi Y."/>
            <person name="Guerrero C."/>
            <person name="Acosta A."/>
            <person name="de Eugenio L.I."/>
            <person name="Martinez V."/>
            <person name="Marques S."/>
            <person name="Rojo F."/>
            <person name="Santero E."/>
            <person name="Genilloud O."/>
            <person name="Perez-Perez J."/>
            <person name="Rossello-Mora R."/>
            <person name="Ramos J.L."/>
        </authorList>
    </citation>
    <scope>NUCLEOTIDE SEQUENCE</scope>
</reference>
<dbReference type="SUPFAM" id="SSF53822">
    <property type="entry name" value="Periplasmic binding protein-like I"/>
    <property type="match status" value="1"/>
</dbReference>
<dbReference type="Gene3D" id="3.40.50.2300">
    <property type="match status" value="2"/>
</dbReference>
<feature type="non-terminal residue" evidence="2">
    <location>
        <position position="1"/>
    </location>
</feature>